<proteinExistence type="predicted"/>
<dbReference type="EMBL" id="CP006644">
    <property type="protein sequence ID" value="AHE53462.1"/>
    <property type="molecule type" value="Genomic_DNA"/>
</dbReference>
<name>W0AAF0_9SPHN</name>
<keyword evidence="2" id="KW-1185">Reference proteome</keyword>
<sequence>MTTLISGTARQLTLAFDAASNTTAARGDLDERRRFEE</sequence>
<dbReference type="KEGG" id="ssan:NX02_08695"/>
<dbReference type="STRING" id="1123269.NX02_08695"/>
<accession>W0AAF0</accession>
<gene>
    <name evidence="1" type="ORF">NX02_08695</name>
</gene>
<dbReference type="Proteomes" id="UP000018851">
    <property type="component" value="Chromosome"/>
</dbReference>
<organism evidence="1 2">
    <name type="scientific">Sphingomonas sanxanigenens DSM 19645 = NX02</name>
    <dbReference type="NCBI Taxonomy" id="1123269"/>
    <lineage>
        <taxon>Bacteria</taxon>
        <taxon>Pseudomonadati</taxon>
        <taxon>Pseudomonadota</taxon>
        <taxon>Alphaproteobacteria</taxon>
        <taxon>Sphingomonadales</taxon>
        <taxon>Sphingomonadaceae</taxon>
        <taxon>Sphingomonas</taxon>
    </lineage>
</organism>
<dbReference type="PATRIC" id="fig|1123269.5.peg.1705"/>
<evidence type="ECO:0000313" key="1">
    <source>
        <dbReference type="EMBL" id="AHE53462.1"/>
    </source>
</evidence>
<evidence type="ECO:0000313" key="2">
    <source>
        <dbReference type="Proteomes" id="UP000018851"/>
    </source>
</evidence>
<dbReference type="AlphaFoldDB" id="W0AAF0"/>
<protein>
    <submittedName>
        <fullName evidence="1">Uncharacterized protein</fullName>
    </submittedName>
</protein>
<dbReference type="HOGENOM" id="CLU_3348766_0_0_5"/>
<reference evidence="1 2" key="1">
    <citation type="submission" date="2013-07" db="EMBL/GenBank/DDBJ databases">
        <title>Completed genome of Sphingomonas sanxanigenens NX02.</title>
        <authorList>
            <person name="Ma T."/>
            <person name="Huang H."/>
            <person name="Wu M."/>
            <person name="Li X."/>
            <person name="Li G."/>
        </authorList>
    </citation>
    <scope>NUCLEOTIDE SEQUENCE [LARGE SCALE GENOMIC DNA]</scope>
    <source>
        <strain evidence="1 2">NX02</strain>
    </source>
</reference>